<keyword evidence="11" id="KW-1185">Reference proteome</keyword>
<dbReference type="SMART" id="SM00823">
    <property type="entry name" value="PKS_PP"/>
    <property type="match status" value="2"/>
</dbReference>
<protein>
    <recommendedName>
        <fullName evidence="3">Fatty acid synthase</fullName>
        <ecNumber evidence="2">2.3.1.85</ecNumber>
        <ecNumber evidence="1">3.1.2.14</ecNumber>
    </recommendedName>
</protein>
<dbReference type="NCBIfam" id="NF003417">
    <property type="entry name" value="PRK04813.1"/>
    <property type="match status" value="3"/>
</dbReference>
<dbReference type="InterPro" id="IPR025110">
    <property type="entry name" value="AMP-bd_C"/>
</dbReference>
<evidence type="ECO:0000259" key="9">
    <source>
        <dbReference type="PROSITE" id="PS50075"/>
    </source>
</evidence>
<comment type="catalytic activity">
    <reaction evidence="7">
        <text>acetyl-CoA + n malonyl-CoA + 2n NADPH + 2n H(+) = a long-chain fatty acid + (n+1) CoA + n CO2 + 2n NADP(+).</text>
        <dbReference type="EC" id="2.3.1.85"/>
    </reaction>
</comment>
<dbReference type="Pfam" id="PF00501">
    <property type="entry name" value="AMP-binding"/>
    <property type="match status" value="3"/>
</dbReference>
<dbReference type="EC" id="2.3.1.85" evidence="2"/>
<keyword evidence="5" id="KW-0597">Phosphoprotein</keyword>
<evidence type="ECO:0000313" key="11">
    <source>
        <dbReference type="Proteomes" id="UP000050794"/>
    </source>
</evidence>
<evidence type="ECO:0000256" key="1">
    <source>
        <dbReference type="ARBA" id="ARBA00012480"/>
    </source>
</evidence>
<name>A0A183UIY4_TOXCA</name>
<dbReference type="PANTHER" id="PTHR45527:SF1">
    <property type="entry name" value="FATTY ACID SYNTHASE"/>
    <property type="match status" value="1"/>
</dbReference>
<sequence length="4520" mass="519845">MNIILCLQFRSDMNVVELLLPLIDDCRHNFGDCSLVLKLQRVQIDTNGASNGDDNKIDCKFGEKFANIKRTLQTRPIIAICKQILYMISEPSININDLLRPMQQIHIQPGQRSLQYSLNLRAWKHTTKSIVLLEVISEDDEAITDKTLLQLIDFALFLHIGKDPLVTSIAEAFFPIAIFGNLYIVCDYSYHNDLTFDIRIFDEDGWKLAELLSLTILDDNLSNGRCDDFAGLLSVDNDKTKADPKTLRLPSNCNVDKSAHSGRFEFYAKLSATKKQSLENHLTGRCDFCEDVTTALETKAAISDSSAGVPKPESDHQSDRQSYRVVEQAKQLNNPVYQIPYEAKNCDRTEIFSQDVPFQQNDESRMEKEQKTAFDDRPFVSEVVNNERLKNELRIRIRRILSEFIVEKQIKDNKSFIWLGFDSLKLATFEAKLKEEFANEFHLSYGFTHRYNTISSLTNHFYSLITTNSSVRIVMDSDNDRHIERQLRKIVVENRQIPLSSAQNRFVFMAKFTPENDSQFVEKITLKFHRLKIRQLSQSINKLIARQTILRTIYSIVDQQVLSLSESYFAVRLYENGERNANESDYLNIFNGPPLKIFLNKIDSSYVLEILQHHISTDGYSIAILIRELKTAYIGDQQLDKLAFHYAHFAILEQQYLSDDAYVKDRRNFWLQQLDNYEAEKLLTDKPRRSIQTYNGKTIEYKLNEREVRALQSLAEMFEVTEFALLLTFYHILVSIVFDQNDFCTGISVAERRNKHLQSLIGCLVNVIPIRFKIDRSKSMANLVTYVLDIINESIQKQLPFERLLNVLNLERDLSTSPIFQTFFIMDVVEISDNERYPQRQSTDNERYRQRQSTDNERYQQRESTNEILEGVLLEEETQFAKYDQVWYFIRNAQNSLTIKVEYNIDLFYRSTILRTINEFVRLIRVVGNNPNVLISSIDLETNKDRLHRYQMKLQNRHDFPANWSPVEMISAQNSTNVYCNRLTYNKTSYSSIFIEQRSNQIAHIINQYFIQHWGEIPRSDTPIVILTYRNPLLIQLVLALWKCGFVIVPLSIDWPKQRYNDITRSLPYSTIITSNDFLQRDEIPDNCLYICITMMIEQSCFYSRIPMKRTQSVYDLAYITYTSGSTGTPKGVCTELFGLNNLAMNYAKRLMVDRWNAIYQVVNHSFDIFFADLLEAFTNGATLLLAKQRIIDCEEMISATHAYIMPAYLSSIGENEIKVLQQLQTINFGGDLIDANFLRNCIDSGLHIYQQYGLTEATIYSTLHRMKRLDKSNCVGRSLSNINFILHNLNSTSSTPLDRRGICCLSGVGLSRGYISDKRLTSCKYKLNSALLKDETVSNYDNRYFNTGDFTELDRCGHLRFFGRADNQIKIRGQIVDLADVERVVCSLSMIECCVITTRLINNISYILIAHIIVKQNYKQIETAKLQSTIVESLIQKIPSYMIPTYFFFIDSIPLNSNGKIDRQRLQNVDLSTKRIRTTHATSSIRMTKLEHRICEIFSEILNLSHVNLDDSFFALGGDSLKALLAIQRIENELAIDISLKDIFRYQTFARILQSCKEKESPKAMLINKPSNELCLASKEKFWLHEMGIPLSFGQERLWFLQNYEQTTPLCYILQMKLKLRGRVNNGALNWAINFLIRQHAILRTVFRTHNGSTTQVVLSLTESYITLLCGNSSSYELSSFDLCDSPPFQVIMRSQSNGVDLDLYMHHILTDGHSFGIISRHLVSAYDHIANDQLETLISFLKNTNSKSYAEFSYWQRKVFREIDDEIGNWMEQFKNIDAVQIPADFIRPNVFNAYGTILSVNMNIPRDEIMAFCTRYHCTLFTYLLTAYALLMRTLSSQRQFLIGTATANRTAENLETVGFFANSIPLNINTEFNSIVELIDSLQSMCIRNLQHQNVPFEVIVERLNPPRDISKAPLFQHSIVLHNASPREMPRLESISIEVEEIHCRQTKYDQTWFFQSFDSSLQLQVEYCCALFHETTITKHIEMFMTVAKSLLKADRIEQITFITNDEGIKEDLRNHTTDTPHKSLCQIFVDQCMRTPKSEMLRWFQDDTSRCMTFEEAFDFVHYLSNLILQFILCSKGTSAMADDCIAIICAENFLSVLSIFAVQLTGCCYCPIDYKNPAKRIDFIRADSQSTIVLFCEGTVTDDANSLDVAEELRKWRLNIGIQFRKSLNRICTSDLAYIIYTSGSTGQPKGVCVEQQSIVNLIEYTTRQYSIGTSQRFYQLTTLTFDASLAYTFGSALNGATMCVRDEQLHPLLDIRRSLPLDILHMTPAVLNKISSMEVKSLAPHVGLWSVGGDKLDEGDMSKIIENGIPLIQVYGPTEVTVFQTTAKMKAISHTATTIGRTISNMYGYVVNDDSQQLPSNMRGEFFMVGENVARGYMNFRQKVDNSFVKNHLQTRDEAAKGVRAKGYRSGDIVKRLPSGDMLFYGRKDMQIKVNGYRVELAEIEAALCRLDNVSASVAIYQNGRIIAFIEANGKQFCQQEQMERLSQSLPHYMLPYKIVYLSKFPLNQNSKIDRKRLESIAENDTSTVDIETYDKIEKILLRIWCETLEKDEIGIDDNFFSLGGHSMLATTICFKIREALGCECPIRYIFENQTIKKLAKYLRAKKNDNSNEQVRLENRNEVKIIERSETSKCSLLSNSSEQWLIPNKLGDNDSCASILQAEQSMKKRTINELERNQFFALHCCELQKPLLDLYFNNPKGHYLRAYETGFSVQLENADLILIKKCLNRLIMRHDALRTSFIAESKKYYQEFRSASESFIAIRYWNQKSEFDELPTPFDSIPIVSYLEDVNGYPSFVLRLSHVLVDGRSLQVIAQELFIMYRQQRLLAKNSMRYANFTQRYRHKSELMREENEKYWRNTLANINGTLIETDKSRANDKRSECGYVVKRFCELNSIIERLSRMNKCSNFAVMVASFSEVLSHRFDQESKVIIGCPVNMREDPSEASVGLHISTVPIVIVPFHHHRSTTELLQHAAKQIQNAIQHAVISSDFISSLYGGDELIRYMIVLDNFDDIQQSERIDFKLLDENSGHTKYELSMFVSQDGNDVVIRIEYMNALFYAETILDIIIEWAKRIKLFDKDDGIVSCHEVSCNHGFEQLETFNIPSSSFAQLIEKFSFFSPQNKSFFNRHKRYNYSDMLNRICKISMALQQYSICATGEPLRADTIVAVVSTKSLDTLLICLSIILNGSAYLPIDQTNPVNRIKSILEESRAIYYISDTDYNIRNIPAIPIQQLLAHEFRVETNFKQRALPEDLAYVIFTSGTTGRPKGVAIKQKAIANLAKQSARNFWMNSTDCVYQFTNFAFDNSVLEMVMALSNNCALFIEERHFSTEIFLHEINESCITHALLFPGLVEMFTDAEMNRLSQLRYWIVGAEKASERLMNNALKSGVSVIQNYGPTETTAYALNKRMKMLDHANNLGKPIANTFCSIRKWDGTKASPLTCGELFIGGIGLMRGYLNKTTNFEHHLCKRHSSVQLYASGDIVKALPNGQILFIGRHDEQVKIRGFRVDLSEIETIICQIPEIKQCKVIVRQQPIQILIAYIALSNSAQLLDVSTVRQYCLQRLPHYMIPTYYVQIIDFPLTSNNKIDTVRLPTIENFERKEHKDEPKNILEFQLWLLFKELLMSDFISTTDDFFAIGGNSLRAMRLAQRIEEEIKAKIEVRHIFQYRTIRQLAELLKEKLNTIVNEPNPRHLSSVCQQKVEIDYDNIPLSFQQQQMLFLTSTKQADYYSLLFVQNFDISVDYDHLRMAFLRLVMKQTSLRTVFIESDYEMKQAILSGTECYFCSTNETSISSKLRIAPFSLDGSPICPVYCKISRSTEAYTAKLLLSHIISDAWSTRLIETELSHLYHTIACGNFDNKRLTYTYAHYSIEQNQRKDQLKKLAHEYAQKLSFAFRDRHSIVSIFGRSDQANSNTIKCVQTKFRLNELTYELLAHCCAKLSTTTFVIAIATVAISIHRLSNHSTLIIGTPVVNRSKNTIAIVGNFLNNLLITSVWSTNDQTLSDYLRSLNKTVEDAKQYESVPYSLLRDALSNRRESRREALYEVYINCRYDLEDGTTNRLPSTERKSSMGSSNQIISSRMSSNGNEPNQLSTLEHTAKCAHPIEVDVDLINGNFEFSIRLREDIGEKKDAGKLMKIMQESLNEILSGVEREPDHADRIEQTNTVSGFRSTIVAPNTNQRTAGPDESFLKFKLTSIWKQCLPVDQINEDDDFFLSGGNSLICLKLKRLIAKQLSIVLEIEEIFENKTFMQMLTLIEAKWNNSTLRRQSGTLIKLHGDTKDVHKLLVLFHPLIGGVTLPYVKLIRQLLIRLERITIVGLQHPNTFAFVTNEPKLSHSIESLCSTYVEEMLGVITHAHSCIFIGASMGAILAFECATQLRQRGFSIERIISIDGGGQPYMMPNIKFEEHHTQMCALMARYAYNDDNEISEQMREAMIENAWQLLQMLQRYHPKRFIELGVSLLKVTGSEADDYGWHRIANTCIKQIPGTHENMLDEKNSPVVADIVAEIVNNLARF</sequence>
<evidence type="ECO:0000256" key="2">
    <source>
        <dbReference type="ARBA" id="ARBA00012873"/>
    </source>
</evidence>
<evidence type="ECO:0000313" key="12">
    <source>
        <dbReference type="WBParaSite" id="TCNE_0000845401-mRNA-1"/>
    </source>
</evidence>
<feature type="region of interest" description="Disordered" evidence="8">
    <location>
        <begin position="836"/>
        <end position="862"/>
    </location>
</feature>
<gene>
    <name evidence="10" type="ORF">TCNE_LOCUS8454</name>
</gene>
<dbReference type="SUPFAM" id="SSF52777">
    <property type="entry name" value="CoA-dependent acyltransferases"/>
    <property type="match status" value="8"/>
</dbReference>
<dbReference type="GO" id="GO:0016297">
    <property type="term" value="F:fatty acyl-[ACP] hydrolase activity"/>
    <property type="evidence" value="ECO:0007669"/>
    <property type="project" value="UniProtKB-EC"/>
</dbReference>
<dbReference type="FunFam" id="1.10.1200.10:FF:000005">
    <property type="entry name" value="Nonribosomal peptide synthetase 1"/>
    <property type="match status" value="1"/>
</dbReference>
<dbReference type="InterPro" id="IPR029058">
    <property type="entry name" value="AB_hydrolase_fold"/>
</dbReference>
<evidence type="ECO:0000256" key="3">
    <source>
        <dbReference type="ARBA" id="ARBA00018769"/>
    </source>
</evidence>
<dbReference type="Pfam" id="PF00550">
    <property type="entry name" value="PP-binding"/>
    <property type="match status" value="4"/>
</dbReference>
<dbReference type="InterPro" id="IPR009081">
    <property type="entry name" value="PP-bd_ACP"/>
</dbReference>
<keyword evidence="4" id="KW-0596">Phosphopantetheine</keyword>
<dbReference type="SUPFAM" id="SSF53474">
    <property type="entry name" value="alpha/beta-Hydrolases"/>
    <property type="match status" value="1"/>
</dbReference>
<feature type="compositionally biased region" description="Low complexity" evidence="8">
    <location>
        <begin position="4075"/>
        <end position="4090"/>
    </location>
</feature>
<dbReference type="InterPro" id="IPR001031">
    <property type="entry name" value="Thioesterase"/>
</dbReference>
<organism evidence="11 12">
    <name type="scientific">Toxocara canis</name>
    <name type="common">Canine roundworm</name>
    <dbReference type="NCBI Taxonomy" id="6265"/>
    <lineage>
        <taxon>Eukaryota</taxon>
        <taxon>Metazoa</taxon>
        <taxon>Ecdysozoa</taxon>
        <taxon>Nematoda</taxon>
        <taxon>Chromadorea</taxon>
        <taxon>Rhabditida</taxon>
        <taxon>Spirurina</taxon>
        <taxon>Ascaridomorpha</taxon>
        <taxon>Ascaridoidea</taxon>
        <taxon>Toxocaridae</taxon>
        <taxon>Toxocara</taxon>
    </lineage>
</organism>
<dbReference type="Pfam" id="PF00975">
    <property type="entry name" value="Thioesterase"/>
    <property type="match status" value="1"/>
</dbReference>
<dbReference type="InterPro" id="IPR042099">
    <property type="entry name" value="ANL_N_sf"/>
</dbReference>
<accession>A0A183UIY4</accession>
<dbReference type="InterPro" id="IPR045851">
    <property type="entry name" value="AMP-bd_C_sf"/>
</dbReference>
<evidence type="ECO:0000256" key="7">
    <source>
        <dbReference type="ARBA" id="ARBA00044883"/>
    </source>
</evidence>
<dbReference type="PROSITE" id="PS00455">
    <property type="entry name" value="AMP_BINDING"/>
    <property type="match status" value="3"/>
</dbReference>
<feature type="domain" description="Carrier" evidence="9">
    <location>
        <begin position="4190"/>
        <end position="4265"/>
    </location>
</feature>
<dbReference type="PANTHER" id="PTHR45527">
    <property type="entry name" value="NONRIBOSOMAL PEPTIDE SYNTHETASE"/>
    <property type="match status" value="1"/>
</dbReference>
<dbReference type="Proteomes" id="UP000050794">
    <property type="component" value="Unassembled WGS sequence"/>
</dbReference>
<dbReference type="PROSITE" id="PS00012">
    <property type="entry name" value="PHOSPHOPANTETHEINE"/>
    <property type="match status" value="3"/>
</dbReference>
<feature type="region of interest" description="Disordered" evidence="8">
    <location>
        <begin position="4063"/>
        <end position="4097"/>
    </location>
</feature>
<feature type="domain" description="Carrier" evidence="9">
    <location>
        <begin position="2541"/>
        <end position="2616"/>
    </location>
</feature>
<feature type="domain" description="Carrier" evidence="9">
    <location>
        <begin position="3613"/>
        <end position="3688"/>
    </location>
</feature>
<dbReference type="GO" id="GO:0016874">
    <property type="term" value="F:ligase activity"/>
    <property type="evidence" value="ECO:0007669"/>
    <property type="project" value="UniProtKB-KW"/>
</dbReference>
<dbReference type="InterPro" id="IPR020845">
    <property type="entry name" value="AMP-binding_CS"/>
</dbReference>
<dbReference type="Gene3D" id="1.10.1200.10">
    <property type="entry name" value="ACP-like"/>
    <property type="match status" value="4"/>
</dbReference>
<evidence type="ECO:0000256" key="8">
    <source>
        <dbReference type="SAM" id="MobiDB-lite"/>
    </source>
</evidence>
<evidence type="ECO:0000313" key="10">
    <source>
        <dbReference type="EMBL" id="VDM39775.1"/>
    </source>
</evidence>
<dbReference type="Pfam" id="PF13193">
    <property type="entry name" value="AMP-binding_C"/>
    <property type="match status" value="1"/>
</dbReference>
<dbReference type="EMBL" id="UYWY01019913">
    <property type="protein sequence ID" value="VDM39775.1"/>
    <property type="molecule type" value="Genomic_DNA"/>
</dbReference>
<dbReference type="Pfam" id="PF00668">
    <property type="entry name" value="Condensation"/>
    <property type="match status" value="4"/>
</dbReference>
<dbReference type="InterPro" id="IPR006162">
    <property type="entry name" value="Ppantetheine_attach_site"/>
</dbReference>
<dbReference type="InterPro" id="IPR023213">
    <property type="entry name" value="CAT-like_dom_sf"/>
</dbReference>
<dbReference type="PROSITE" id="PS50075">
    <property type="entry name" value="CARRIER"/>
    <property type="match status" value="4"/>
</dbReference>
<feature type="domain" description="Carrier" evidence="9">
    <location>
        <begin position="1486"/>
        <end position="1561"/>
    </location>
</feature>
<dbReference type="InterPro" id="IPR036736">
    <property type="entry name" value="ACP-like_sf"/>
</dbReference>
<dbReference type="SUPFAM" id="SSF47336">
    <property type="entry name" value="ACP-like"/>
    <property type="match status" value="5"/>
</dbReference>
<dbReference type="InterPro" id="IPR020806">
    <property type="entry name" value="PKS_PP-bd"/>
</dbReference>
<evidence type="ECO:0000256" key="4">
    <source>
        <dbReference type="ARBA" id="ARBA00022450"/>
    </source>
</evidence>
<dbReference type="Gene3D" id="3.30.300.30">
    <property type="match status" value="3"/>
</dbReference>
<dbReference type="InterPro" id="IPR000873">
    <property type="entry name" value="AMP-dep_synth/lig_dom"/>
</dbReference>
<dbReference type="EC" id="3.1.2.14" evidence="1"/>
<reference evidence="12" key="1">
    <citation type="submission" date="2016-06" db="UniProtKB">
        <authorList>
            <consortium name="WormBaseParasite"/>
        </authorList>
    </citation>
    <scope>IDENTIFICATION</scope>
</reference>
<dbReference type="Gene3D" id="3.30.559.30">
    <property type="entry name" value="Nonribosomal peptide synthetase, condensation domain"/>
    <property type="match status" value="4"/>
</dbReference>
<proteinExistence type="predicted"/>
<dbReference type="SUPFAM" id="SSF56801">
    <property type="entry name" value="Acetyl-CoA synthetase-like"/>
    <property type="match status" value="3"/>
</dbReference>
<dbReference type="WBParaSite" id="TCNE_0000845401-mRNA-1">
    <property type="protein sequence ID" value="TCNE_0000845401-mRNA-1"/>
    <property type="gene ID" value="TCNE_0000845401"/>
</dbReference>
<dbReference type="GO" id="GO:0005737">
    <property type="term" value="C:cytoplasm"/>
    <property type="evidence" value="ECO:0007669"/>
    <property type="project" value="TreeGrafter"/>
</dbReference>
<keyword evidence="6" id="KW-0436">Ligase</keyword>
<dbReference type="GO" id="GO:0031177">
    <property type="term" value="F:phosphopantetheine binding"/>
    <property type="evidence" value="ECO:0007669"/>
    <property type="project" value="InterPro"/>
</dbReference>
<evidence type="ECO:0000256" key="5">
    <source>
        <dbReference type="ARBA" id="ARBA00022553"/>
    </source>
</evidence>
<dbReference type="GO" id="GO:0044550">
    <property type="term" value="P:secondary metabolite biosynthetic process"/>
    <property type="evidence" value="ECO:0007669"/>
    <property type="project" value="TreeGrafter"/>
</dbReference>
<dbReference type="GO" id="GO:0004312">
    <property type="term" value="F:fatty acid synthase activity"/>
    <property type="evidence" value="ECO:0007669"/>
    <property type="project" value="UniProtKB-EC"/>
</dbReference>
<dbReference type="GO" id="GO:0043041">
    <property type="term" value="P:amino acid activation for nonribosomal peptide biosynthetic process"/>
    <property type="evidence" value="ECO:0007669"/>
    <property type="project" value="TreeGrafter"/>
</dbReference>
<evidence type="ECO:0000256" key="6">
    <source>
        <dbReference type="ARBA" id="ARBA00022598"/>
    </source>
</evidence>
<reference evidence="10 11" key="2">
    <citation type="submission" date="2018-11" db="EMBL/GenBank/DDBJ databases">
        <authorList>
            <consortium name="Pathogen Informatics"/>
        </authorList>
    </citation>
    <scope>NUCLEOTIDE SEQUENCE [LARGE SCALE GENOMIC DNA]</scope>
</reference>
<dbReference type="Gene3D" id="3.40.50.1820">
    <property type="entry name" value="alpha/beta hydrolase"/>
    <property type="match status" value="1"/>
</dbReference>
<dbReference type="Gene3D" id="3.30.559.10">
    <property type="entry name" value="Chloramphenicol acetyltransferase-like domain"/>
    <property type="match status" value="4"/>
</dbReference>
<dbReference type="InterPro" id="IPR001242">
    <property type="entry name" value="Condensation_dom"/>
</dbReference>
<dbReference type="Gene3D" id="3.40.50.12780">
    <property type="entry name" value="N-terminal domain of ligase-like"/>
    <property type="match status" value="3"/>
</dbReference>